<gene>
    <name evidence="10" type="ORF">PRK78_007223</name>
</gene>
<evidence type="ECO:0000256" key="1">
    <source>
        <dbReference type="ARBA" id="ARBA00006529"/>
    </source>
</evidence>
<dbReference type="PROSITE" id="PS50011">
    <property type="entry name" value="PROTEIN_KINASE_DOM"/>
    <property type="match status" value="1"/>
</dbReference>
<dbReference type="InterPro" id="IPR000719">
    <property type="entry name" value="Prot_kinase_dom"/>
</dbReference>
<dbReference type="GO" id="GO:0005524">
    <property type="term" value="F:ATP binding"/>
    <property type="evidence" value="ECO:0007669"/>
    <property type="project" value="UniProtKB-UniRule"/>
</dbReference>
<dbReference type="Proteomes" id="UP001219355">
    <property type="component" value="Chromosome 5"/>
</dbReference>
<evidence type="ECO:0000259" key="9">
    <source>
        <dbReference type="PROSITE" id="PS50011"/>
    </source>
</evidence>
<protein>
    <recommendedName>
        <fullName evidence="9">Protein kinase domain-containing protein</fullName>
    </recommendedName>
</protein>
<dbReference type="InterPro" id="IPR017441">
    <property type="entry name" value="Protein_kinase_ATP_BS"/>
</dbReference>
<dbReference type="InterPro" id="IPR011009">
    <property type="entry name" value="Kinase-like_dom_sf"/>
</dbReference>
<accession>A0AAF0DNX4</accession>
<evidence type="ECO:0000256" key="7">
    <source>
        <dbReference type="PROSITE-ProRule" id="PRU10141"/>
    </source>
</evidence>
<dbReference type="AlphaFoldDB" id="A0AAF0DNX4"/>
<keyword evidence="2 8" id="KW-0723">Serine/threonine-protein kinase</keyword>
<feature type="binding site" evidence="7">
    <location>
        <position position="236"/>
    </location>
    <ligand>
        <name>ATP</name>
        <dbReference type="ChEBI" id="CHEBI:30616"/>
    </ligand>
</feature>
<keyword evidence="4 7" id="KW-0547">Nucleotide-binding</keyword>
<evidence type="ECO:0000256" key="8">
    <source>
        <dbReference type="RuleBase" id="RU000304"/>
    </source>
</evidence>
<keyword evidence="11" id="KW-1185">Reference proteome</keyword>
<dbReference type="PROSITE" id="PS00108">
    <property type="entry name" value="PROTEIN_KINASE_ST"/>
    <property type="match status" value="1"/>
</dbReference>
<dbReference type="Pfam" id="PF00069">
    <property type="entry name" value="Pkinase"/>
    <property type="match status" value="1"/>
</dbReference>
<keyword evidence="5" id="KW-0418">Kinase</keyword>
<evidence type="ECO:0000313" key="11">
    <source>
        <dbReference type="Proteomes" id="UP001219355"/>
    </source>
</evidence>
<dbReference type="PROSITE" id="PS00107">
    <property type="entry name" value="PROTEIN_KINASE_ATP"/>
    <property type="match status" value="1"/>
</dbReference>
<organism evidence="10 11">
    <name type="scientific">Emydomyces testavorans</name>
    <dbReference type="NCBI Taxonomy" id="2070801"/>
    <lineage>
        <taxon>Eukaryota</taxon>
        <taxon>Fungi</taxon>
        <taxon>Dikarya</taxon>
        <taxon>Ascomycota</taxon>
        <taxon>Pezizomycotina</taxon>
        <taxon>Eurotiomycetes</taxon>
        <taxon>Eurotiomycetidae</taxon>
        <taxon>Onygenales</taxon>
        <taxon>Nannizziopsiaceae</taxon>
        <taxon>Emydomyces</taxon>
    </lineage>
</organism>
<keyword evidence="6 7" id="KW-0067">ATP-binding</keyword>
<dbReference type="InterPro" id="IPR008271">
    <property type="entry name" value="Ser/Thr_kinase_AS"/>
</dbReference>
<evidence type="ECO:0000256" key="2">
    <source>
        <dbReference type="ARBA" id="ARBA00022527"/>
    </source>
</evidence>
<evidence type="ECO:0000256" key="3">
    <source>
        <dbReference type="ARBA" id="ARBA00022679"/>
    </source>
</evidence>
<dbReference type="GO" id="GO:0004674">
    <property type="term" value="F:protein serine/threonine kinase activity"/>
    <property type="evidence" value="ECO:0007669"/>
    <property type="project" value="UniProtKB-KW"/>
</dbReference>
<evidence type="ECO:0000256" key="4">
    <source>
        <dbReference type="ARBA" id="ARBA00022741"/>
    </source>
</evidence>
<reference evidence="10" key="1">
    <citation type="submission" date="2023-03" db="EMBL/GenBank/DDBJ databases">
        <title>Emydomyces testavorans Genome Sequence.</title>
        <authorList>
            <person name="Hoyer L."/>
        </authorList>
    </citation>
    <scope>NUCLEOTIDE SEQUENCE</scope>
    <source>
        <strain evidence="10">16-2883</strain>
    </source>
</reference>
<keyword evidence="3" id="KW-0808">Transferase</keyword>
<name>A0AAF0DNX4_9EURO</name>
<dbReference type="Gene3D" id="1.10.510.10">
    <property type="entry name" value="Transferase(Phosphotransferase) domain 1"/>
    <property type="match status" value="1"/>
</dbReference>
<dbReference type="PANTHER" id="PTHR11584">
    <property type="entry name" value="SERINE/THREONINE PROTEIN KINASE"/>
    <property type="match status" value="1"/>
</dbReference>
<feature type="domain" description="Protein kinase" evidence="9">
    <location>
        <begin position="207"/>
        <end position="475"/>
    </location>
</feature>
<dbReference type="PANTHER" id="PTHR11584:SF369">
    <property type="entry name" value="MITOGEN-ACTIVATED PROTEIN KINASE KINASE KINASE 19-RELATED"/>
    <property type="match status" value="1"/>
</dbReference>
<evidence type="ECO:0000256" key="5">
    <source>
        <dbReference type="ARBA" id="ARBA00022777"/>
    </source>
</evidence>
<evidence type="ECO:0000256" key="6">
    <source>
        <dbReference type="ARBA" id="ARBA00022840"/>
    </source>
</evidence>
<dbReference type="SUPFAM" id="SSF56112">
    <property type="entry name" value="Protein kinase-like (PK-like)"/>
    <property type="match status" value="1"/>
</dbReference>
<dbReference type="SMART" id="SM00220">
    <property type="entry name" value="S_TKc"/>
    <property type="match status" value="1"/>
</dbReference>
<dbReference type="EMBL" id="CP120631">
    <property type="protein sequence ID" value="WEW61729.1"/>
    <property type="molecule type" value="Genomic_DNA"/>
</dbReference>
<sequence length="484" mass="54333">MPPHRLRRGRHPLALFSLRPLNDAAVAVLAHPANIHLVSILRNGQTVLDIGFNTRSKYPRALATLGSGDADILVKGPGIAPVQCSFEIKWSTGVIMLRDSSIDHSTQVFGPDAMPFQNGRPRRVLVIKGLNSMLGMGSERHGAVRFELIWHDDAEQTMAKTRALRPKDKSQLNHNRLAGVSNNASSPHPLGGALASRLGRRAQKIRHFKLKSIGSGAFGEVFKAIDVDTGRLMAVKRFKSQHTRTFAERQRRDQEYKLLQREVQALERIRHPHIINYLGSTGWGGEEIEIFMGLKQGNVEALAETPQVNPFKLTKKLVPQILQALDYLAYHKVVHRDVKAQNILYTIREKGRYCFQLADFGLANRMECAKTTFGTIVYMAPEMLTGQLQTDKVDVWAFFVTLMWVLNVDGFRIQEPLLNTSPQAHALVQSAKRNSLLSDYREMAAFDPLLRASAAQMLVKLYRGKGLTTPAHKVLPMNGHFHRR</sequence>
<comment type="similarity">
    <text evidence="1">Belongs to the protein kinase superfamily. STE Ser/Thr protein kinase family. MAP kinase kinase kinase subfamily.</text>
</comment>
<evidence type="ECO:0000313" key="10">
    <source>
        <dbReference type="EMBL" id="WEW61729.1"/>
    </source>
</evidence>
<proteinExistence type="inferred from homology"/>